<dbReference type="Proteomes" id="UP000046067">
    <property type="component" value="Unassembled WGS sequence"/>
</dbReference>
<reference evidence="1 2" key="1">
    <citation type="submission" date="2015-07" db="EMBL/GenBank/DDBJ databases">
        <authorList>
            <consortium name="Pathogen Informatics"/>
        </authorList>
    </citation>
    <scope>NUCLEOTIDE SEQUENCE [LARGE SCALE GENOMIC DNA]</scope>
    <source>
        <strain evidence="1 2">A325</strain>
    </source>
</reference>
<evidence type="ECO:0000313" key="2">
    <source>
        <dbReference type="Proteomes" id="UP000046067"/>
    </source>
</evidence>
<sequence length="162" mass="18652">MGNWKNIEKLVLASKDFILTEEERQLIVKEEQQAYVTNMPAIIEVLNMAQLKLKALGFWVENNVTEQGTRFRFSLQGYYGPGGFSTQFHISGPLVLGLINPAGDQLASFYPNDIDQCFLMGLDFDKTKFEQFVLKQIENYLQPENLITSKEQYDRFRALLSN</sequence>
<dbReference type="EMBL" id="CWQJ01000064">
    <property type="protein sequence ID" value="CSC92722.1"/>
    <property type="molecule type" value="Genomic_DNA"/>
</dbReference>
<name>A0A656A6Q9_VIBCL</name>
<accession>A0A656A6Q9</accession>
<dbReference type="RefSeq" id="WP_053034826.1">
    <property type="nucleotide sequence ID" value="NZ_CWSL01000027.1"/>
</dbReference>
<organism evidence="1 2">
    <name type="scientific">Vibrio cholerae</name>
    <dbReference type="NCBI Taxonomy" id="666"/>
    <lineage>
        <taxon>Bacteria</taxon>
        <taxon>Pseudomonadati</taxon>
        <taxon>Pseudomonadota</taxon>
        <taxon>Gammaproteobacteria</taxon>
        <taxon>Vibrionales</taxon>
        <taxon>Vibrionaceae</taxon>
        <taxon>Vibrio</taxon>
    </lineage>
</organism>
<proteinExistence type="predicted"/>
<protein>
    <submittedName>
        <fullName evidence="1">Uncharacterized protein</fullName>
    </submittedName>
</protein>
<gene>
    <name evidence="1" type="ORF">ERS013201_03905</name>
</gene>
<evidence type="ECO:0000313" key="1">
    <source>
        <dbReference type="EMBL" id="CSC92722.1"/>
    </source>
</evidence>
<dbReference type="AlphaFoldDB" id="A0A656A6Q9"/>